<evidence type="ECO:0000313" key="2">
    <source>
        <dbReference type="Proteomes" id="UP000824120"/>
    </source>
</evidence>
<dbReference type="EMBL" id="JACXVP010000010">
    <property type="protein sequence ID" value="KAG5579660.1"/>
    <property type="molecule type" value="Genomic_DNA"/>
</dbReference>
<dbReference type="InterPro" id="IPR015915">
    <property type="entry name" value="Kelch-typ_b-propeller"/>
</dbReference>
<proteinExistence type="predicted"/>
<keyword evidence="2" id="KW-1185">Reference proteome</keyword>
<protein>
    <submittedName>
        <fullName evidence="1">Uncharacterized protein</fullName>
    </submittedName>
</protein>
<dbReference type="Gene3D" id="2.120.10.80">
    <property type="entry name" value="Kelch-type beta propeller"/>
    <property type="match status" value="1"/>
</dbReference>
<accession>A0A9J5WX56</accession>
<dbReference type="OrthoDB" id="1326236at2759"/>
<name>A0A9J5WX56_SOLCO</name>
<comment type="caution">
    <text evidence="1">The sequence shown here is derived from an EMBL/GenBank/DDBJ whole genome shotgun (WGS) entry which is preliminary data.</text>
</comment>
<dbReference type="AlphaFoldDB" id="A0A9J5WX56"/>
<reference evidence="1 2" key="1">
    <citation type="submission" date="2020-09" db="EMBL/GenBank/DDBJ databases">
        <title>De no assembly of potato wild relative species, Solanum commersonii.</title>
        <authorList>
            <person name="Cho K."/>
        </authorList>
    </citation>
    <scope>NUCLEOTIDE SEQUENCE [LARGE SCALE GENOMIC DNA]</scope>
    <source>
        <strain evidence="1">LZ3.2</strain>
        <tissue evidence="1">Leaf</tissue>
    </source>
</reference>
<dbReference type="SUPFAM" id="SSF117281">
    <property type="entry name" value="Kelch motif"/>
    <property type="match status" value="1"/>
</dbReference>
<gene>
    <name evidence="1" type="ORF">H5410_050287</name>
</gene>
<evidence type="ECO:0000313" key="1">
    <source>
        <dbReference type="EMBL" id="KAG5579660.1"/>
    </source>
</evidence>
<organism evidence="1 2">
    <name type="scientific">Solanum commersonii</name>
    <name type="common">Commerson's wild potato</name>
    <name type="synonym">Commerson's nightshade</name>
    <dbReference type="NCBI Taxonomy" id="4109"/>
    <lineage>
        <taxon>Eukaryota</taxon>
        <taxon>Viridiplantae</taxon>
        <taxon>Streptophyta</taxon>
        <taxon>Embryophyta</taxon>
        <taxon>Tracheophyta</taxon>
        <taxon>Spermatophyta</taxon>
        <taxon>Magnoliopsida</taxon>
        <taxon>eudicotyledons</taxon>
        <taxon>Gunneridae</taxon>
        <taxon>Pentapetalae</taxon>
        <taxon>asterids</taxon>
        <taxon>lamiids</taxon>
        <taxon>Solanales</taxon>
        <taxon>Solanaceae</taxon>
        <taxon>Solanoideae</taxon>
        <taxon>Solaneae</taxon>
        <taxon>Solanum</taxon>
    </lineage>
</organism>
<dbReference type="Proteomes" id="UP000824120">
    <property type="component" value="Chromosome 10"/>
</dbReference>
<sequence length="378" mass="43850">MVHPGVIYFVNGLHEYFKIDLESLPDKLSPIANFTTERSPGWTVIDECIYCIGGIKEVNETKHFSVSMNFTKYNTTNPNSTWELISHNRNLRWYRPFVFAYGRKIYVISGYRLVSDYYDRDDKADWTYWGEYYNLNSQTWHYLPKLVGLETFSGFRIAVINRTTVVFYSVSGSVLLLYDVAKEEWIHKEHHHPNMYLANMVVHPNGLEQCDCRPALFSVANNTTAVVCHSTLYWLNNDLCLYGYDYVRKRWFQSNSLLAELDWSLSLEPHELVFAPLLFYLDDENFVAICRVTHKELGIAIIEVERKPLSLNVSLKFSGALHIDTKCFGINLFNGMAMSQVQSPHHAKQSPSEGSRVYAWKKKICIRGLMVDVVQFNV</sequence>